<evidence type="ECO:0000313" key="2">
    <source>
        <dbReference type="Proteomes" id="UP000321408"/>
    </source>
</evidence>
<dbReference type="AlphaFoldDB" id="A0A5B9D5T2"/>
<gene>
    <name evidence="1" type="ORF">DSAG12_00149</name>
</gene>
<name>A0A5B9D5T2_9ARCH</name>
<reference evidence="1 2" key="1">
    <citation type="journal article" date="2020" name="Nature">
        <title>Isolation of an archaeon at the prokaryote-eukaryote interface.</title>
        <authorList>
            <person name="Imachi H."/>
            <person name="Nobu M.K."/>
            <person name="Nakahara N."/>
            <person name="Morono Y."/>
            <person name="Ogawara M."/>
            <person name="Takaki Y."/>
            <person name="Takano Y."/>
            <person name="Uematsu K."/>
            <person name="Ikuta T."/>
            <person name="Ito M."/>
            <person name="Matsui Y."/>
            <person name="Miyazaki M."/>
            <person name="Murata K."/>
            <person name="Saito Y."/>
            <person name="Sakai S."/>
            <person name="Song C."/>
            <person name="Tasumi E."/>
            <person name="Yamanaka Y."/>
            <person name="Yamaguchi T."/>
            <person name="Kamagata Y."/>
            <person name="Tamaki H."/>
            <person name="Takai K."/>
        </authorList>
    </citation>
    <scope>NUCLEOTIDE SEQUENCE [LARGE SCALE GENOMIC DNA]</scope>
    <source>
        <strain evidence="1 2">MK-D1</strain>
    </source>
</reference>
<accession>A0A5B9D5T2</accession>
<keyword evidence="2" id="KW-1185">Reference proteome</keyword>
<evidence type="ECO:0000313" key="1">
    <source>
        <dbReference type="EMBL" id="QEE14336.1"/>
    </source>
</evidence>
<dbReference type="EMBL" id="CP042905">
    <property type="protein sequence ID" value="QEE14336.1"/>
    <property type="molecule type" value="Genomic_DNA"/>
</dbReference>
<dbReference type="RefSeq" id="WP_147661293.1">
    <property type="nucleotide sequence ID" value="NZ_CP042905.2"/>
</dbReference>
<organism evidence="1 2">
    <name type="scientific">Promethearchaeum syntrophicum</name>
    <dbReference type="NCBI Taxonomy" id="2594042"/>
    <lineage>
        <taxon>Archaea</taxon>
        <taxon>Promethearchaeati</taxon>
        <taxon>Promethearchaeota</taxon>
        <taxon>Promethearchaeia</taxon>
        <taxon>Promethearchaeales</taxon>
        <taxon>Promethearchaeaceae</taxon>
        <taxon>Promethearchaeum</taxon>
    </lineage>
</organism>
<dbReference type="GeneID" id="41328153"/>
<sequence length="150" mass="17629">MAYLEVTYHNDEIQRNKEFRVISVEEICGNHIKVKNLNIREQMNHLVEKNPKTYHSSNRFTVISPNLNDITVTNGRSNWILLKGIKSTRKQINILLLGKMIWGIEISSGLRLKASIDKHGKEKIADYLEEKVQSIFREPTAWQEVQFFYR</sequence>
<dbReference type="KEGG" id="psyt:DSAG12_00149"/>
<reference evidence="1 2" key="2">
    <citation type="journal article" date="2024" name="Int. J. Syst. Evol. Microbiol.">
        <title>Promethearchaeum syntrophicum gen. nov., sp. nov., an anaerobic, obligately syntrophic archaeon, the first isolate of the lineage 'Asgard' archaea, and proposal of the new archaeal phylum Promethearchaeota phyl. nov. and kingdom Promethearchaeati regn. nov.</title>
        <authorList>
            <person name="Imachi H."/>
            <person name="Nobu M.K."/>
            <person name="Kato S."/>
            <person name="Takaki Y."/>
            <person name="Miyazaki M."/>
            <person name="Miyata M."/>
            <person name="Ogawara M."/>
            <person name="Saito Y."/>
            <person name="Sakai S."/>
            <person name="Tahara Y.O."/>
            <person name="Takano Y."/>
            <person name="Tasumi E."/>
            <person name="Uematsu K."/>
            <person name="Yoshimura T."/>
            <person name="Itoh T."/>
            <person name="Ohkuma M."/>
            <person name="Takai K."/>
        </authorList>
    </citation>
    <scope>NUCLEOTIDE SEQUENCE [LARGE SCALE GENOMIC DNA]</scope>
    <source>
        <strain evidence="1 2">MK-D1</strain>
    </source>
</reference>
<dbReference type="Proteomes" id="UP000321408">
    <property type="component" value="Chromosome"/>
</dbReference>
<protein>
    <submittedName>
        <fullName evidence="1">Uncharacterized protein</fullName>
    </submittedName>
</protein>
<proteinExistence type="predicted"/>